<dbReference type="Pfam" id="PF01740">
    <property type="entry name" value="STAS"/>
    <property type="match status" value="1"/>
</dbReference>
<dbReference type="InterPro" id="IPR002645">
    <property type="entry name" value="STAS_dom"/>
</dbReference>
<feature type="domain" description="STAS" evidence="2">
    <location>
        <begin position="99"/>
        <end position="210"/>
    </location>
</feature>
<protein>
    <recommendedName>
        <fullName evidence="2">STAS domain-containing protein</fullName>
    </recommendedName>
</protein>
<reference evidence="3 4" key="1">
    <citation type="submission" date="2015-09" db="EMBL/GenBank/DDBJ databases">
        <title>Sorangium comparison.</title>
        <authorList>
            <person name="Zaburannyi N."/>
            <person name="Bunk B."/>
            <person name="Overmann J."/>
            <person name="Mueller R."/>
        </authorList>
    </citation>
    <scope>NUCLEOTIDE SEQUENCE [LARGE SCALE GENOMIC DNA]</scope>
    <source>
        <strain evidence="3 4">So ce26</strain>
    </source>
</reference>
<name>A0A2L0EPS4_SORCE</name>
<dbReference type="PROSITE" id="PS50801">
    <property type="entry name" value="STAS"/>
    <property type="match status" value="1"/>
</dbReference>
<dbReference type="Proteomes" id="UP000238348">
    <property type="component" value="Chromosome"/>
</dbReference>
<dbReference type="CDD" id="cd07041">
    <property type="entry name" value="STAS_RsbR_RsbS_like"/>
    <property type="match status" value="1"/>
</dbReference>
<dbReference type="OrthoDB" id="5506858at2"/>
<dbReference type="RefSeq" id="WP_104979422.1">
    <property type="nucleotide sequence ID" value="NZ_CP012673.1"/>
</dbReference>
<organism evidence="3 4">
    <name type="scientific">Sorangium cellulosum</name>
    <name type="common">Polyangium cellulosum</name>
    <dbReference type="NCBI Taxonomy" id="56"/>
    <lineage>
        <taxon>Bacteria</taxon>
        <taxon>Pseudomonadati</taxon>
        <taxon>Myxococcota</taxon>
        <taxon>Polyangia</taxon>
        <taxon>Polyangiales</taxon>
        <taxon>Polyangiaceae</taxon>
        <taxon>Sorangium</taxon>
    </lineage>
</organism>
<gene>
    <name evidence="3" type="ORF">SOCE26_027230</name>
</gene>
<dbReference type="EMBL" id="CP012673">
    <property type="protein sequence ID" value="AUX41313.1"/>
    <property type="molecule type" value="Genomic_DNA"/>
</dbReference>
<accession>A0A2L0EPS4</accession>
<evidence type="ECO:0000256" key="1">
    <source>
        <dbReference type="ARBA" id="ARBA00022553"/>
    </source>
</evidence>
<dbReference type="Gene3D" id="3.30.750.24">
    <property type="entry name" value="STAS domain"/>
    <property type="match status" value="1"/>
</dbReference>
<evidence type="ECO:0000259" key="2">
    <source>
        <dbReference type="PROSITE" id="PS50801"/>
    </source>
</evidence>
<evidence type="ECO:0000313" key="3">
    <source>
        <dbReference type="EMBL" id="AUX41313.1"/>
    </source>
</evidence>
<dbReference type="InterPro" id="IPR036513">
    <property type="entry name" value="STAS_dom_sf"/>
</dbReference>
<sequence>MTAEPDFIPISPNRIQKLVKLLSHIAVGDFAPDNLRIEQEGEEDAFSLIESTLSLFIQELVQSRAENERHIAVLQQVTRELEEKVATVESQRMTIDELSTPIIEVWKDVLTLPVVGPIDGKRSAQMTETLLARIANTGARCVVIDVTGVATVDTATASHFIQMIRAAQLLGTYCVITGFRAQIAQTMVHLGIDLGDVTTFTSLKDGLGHCLRFLRSNQ</sequence>
<dbReference type="AlphaFoldDB" id="A0A2L0EPS4"/>
<dbReference type="SUPFAM" id="SSF52091">
    <property type="entry name" value="SpoIIaa-like"/>
    <property type="match status" value="1"/>
</dbReference>
<proteinExistence type="predicted"/>
<dbReference type="InterPro" id="IPR051932">
    <property type="entry name" value="Bact_StressResp_Reg"/>
</dbReference>
<evidence type="ECO:0000313" key="4">
    <source>
        <dbReference type="Proteomes" id="UP000238348"/>
    </source>
</evidence>
<dbReference type="PANTHER" id="PTHR33745">
    <property type="entry name" value="RSBT ANTAGONIST PROTEIN RSBS-RELATED"/>
    <property type="match status" value="1"/>
</dbReference>
<dbReference type="PANTHER" id="PTHR33745:SF3">
    <property type="entry name" value="RSBT CO-ANTAGONIST PROTEIN RSBRC"/>
    <property type="match status" value="1"/>
</dbReference>
<keyword evidence="1" id="KW-0597">Phosphoprotein</keyword>